<dbReference type="Proteomes" id="UP000694843">
    <property type="component" value="Unplaced"/>
</dbReference>
<feature type="region of interest" description="Disordered" evidence="1">
    <location>
        <begin position="224"/>
        <end position="251"/>
    </location>
</feature>
<feature type="region of interest" description="Disordered" evidence="1">
    <location>
        <begin position="132"/>
        <end position="181"/>
    </location>
</feature>
<feature type="transmembrane region" description="Helical" evidence="2">
    <location>
        <begin position="291"/>
        <end position="311"/>
    </location>
</feature>
<feature type="transmembrane region" description="Helical" evidence="2">
    <location>
        <begin position="387"/>
        <end position="413"/>
    </location>
</feature>
<dbReference type="GeneID" id="108671960"/>
<dbReference type="RefSeq" id="XP_018015050.1">
    <property type="nucleotide sequence ID" value="XM_018159561.2"/>
</dbReference>
<sequence>MDENETEYSKLISSSPEVVRDISDQDPSVSVPFLPSQESSTDKEICPDEVSDKDVILEGVVDEEVTHDGVAATEVSPYEVSDKEVTHDEVAAKEVTPDEVSDMEVTPAEVSGKGDALIEIVDKQVTLYEDSTAAKSEEALPNPSAESSVERAHSFELTETEKRSDSLPNINELGDSPVQSSSVGAIPHVLISAETPLSSGQKATSEELSLNLSPDNGGAFYIGEERTCSPKSPNSDNFGGSFHSLPDKSRERRPSFIQSLFLKSVSQKQKDANQKSPEPDHMLEFVPPDGGFGWVIVMAACVVNMWIVGFIKSYSLIYVELKAAFPDASAYHASWIPALLSTIGLLVAPIAGVLSRKYTSRKVSFCGGLLVSSGLFFSAFTTSLTQLIFTIGVLTGLGAGLCQTPGILIVSLYFKKRRALASAICISGNSIGSFFMPPLIDYLLWEYRLRGTFLIISALQLHISVASLLYRPVREQARIQAMERARLARAQASGDESQKSLLQNGEDSAGELTLTPSNQSLRRKGSSSLMMKVRSSKLLAGECKEMTHHVSFLRSMSMVASVPDLAEYAKKVHVSMDRDINVVPPTQLIVAKRHHTVSESSAPGEIFKSSSGGRLNDPARPTSIRKVHSSLGRMVLTKQAVSRLPPGHFQASLENELNSSICSILNEPAIPETDEDEINDDSPNPFLEDSKPEASPAPNEVTKETKEEKSEETSKSCLPMFKVLGACFDKEVLKTRKMILFTTSVVLCAVGAPHALFYLHAYAKSVGVDPSSVTTMLSVSSIVDLVGRLTIGFVADMQLIPTAYIYLMSCALGGSAVLAISFSQTFTAMAVMLCFYGVGIGAYFVIIPTVLAQMHGIVKLNSSYSFVRFAMGFINFVSPQVSGALVDYTGTFAAVYYFMGTCMLAAALVVLVEQIFCPPKPFKDTEKIPV</sequence>
<feature type="transmembrane region" description="Helical" evidence="2">
    <location>
        <begin position="452"/>
        <end position="470"/>
    </location>
</feature>
<evidence type="ECO:0000256" key="1">
    <source>
        <dbReference type="SAM" id="MobiDB-lite"/>
    </source>
</evidence>
<feature type="transmembrane region" description="Helical" evidence="2">
    <location>
        <begin position="420"/>
        <end position="440"/>
    </location>
</feature>
<evidence type="ECO:0000313" key="3">
    <source>
        <dbReference type="Proteomes" id="UP000694843"/>
    </source>
</evidence>
<dbReference type="KEGG" id="hazt:108671960"/>
<feature type="compositionally biased region" description="Polar residues" evidence="1">
    <location>
        <begin position="229"/>
        <end position="238"/>
    </location>
</feature>
<gene>
    <name evidence="4" type="primary">LOC108671960</name>
</gene>
<dbReference type="SUPFAM" id="SSF103473">
    <property type="entry name" value="MFS general substrate transporter"/>
    <property type="match status" value="1"/>
</dbReference>
<feature type="region of interest" description="Disordered" evidence="1">
    <location>
        <begin position="671"/>
        <end position="712"/>
    </location>
</feature>
<dbReference type="PANTHER" id="PTHR11360">
    <property type="entry name" value="MONOCARBOXYLATE TRANSPORTER"/>
    <property type="match status" value="1"/>
</dbReference>
<dbReference type="OMA" id="ECKEMTH"/>
<dbReference type="GO" id="GO:0008028">
    <property type="term" value="F:monocarboxylic acid transmembrane transporter activity"/>
    <property type="evidence" value="ECO:0007669"/>
    <property type="project" value="TreeGrafter"/>
</dbReference>
<keyword evidence="2" id="KW-0812">Transmembrane</keyword>
<keyword evidence="2" id="KW-1133">Transmembrane helix</keyword>
<feature type="transmembrane region" description="Helical" evidence="2">
    <location>
        <begin position="773"/>
        <end position="791"/>
    </location>
</feature>
<feature type="transmembrane region" description="Helical" evidence="2">
    <location>
        <begin position="331"/>
        <end position="351"/>
    </location>
</feature>
<feature type="region of interest" description="Disordered" evidence="1">
    <location>
        <begin position="491"/>
        <end position="529"/>
    </location>
</feature>
<feature type="transmembrane region" description="Helical" evidence="2">
    <location>
        <begin position="894"/>
        <end position="912"/>
    </location>
</feature>
<evidence type="ECO:0000313" key="4">
    <source>
        <dbReference type="RefSeq" id="XP_018015050.1"/>
    </source>
</evidence>
<feature type="compositionally biased region" description="Basic and acidic residues" evidence="1">
    <location>
        <begin position="701"/>
        <end position="712"/>
    </location>
</feature>
<evidence type="ECO:0000256" key="2">
    <source>
        <dbReference type="SAM" id="Phobius"/>
    </source>
</evidence>
<dbReference type="Pfam" id="PF07690">
    <property type="entry name" value="MFS_1"/>
    <property type="match status" value="2"/>
</dbReference>
<name>A0A8B7NMZ6_HYAAZ</name>
<feature type="compositionally biased region" description="Basic and acidic residues" evidence="1">
    <location>
        <begin position="148"/>
        <end position="165"/>
    </location>
</feature>
<dbReference type="PANTHER" id="PTHR11360:SF306">
    <property type="entry name" value="RE01051P"/>
    <property type="match status" value="1"/>
</dbReference>
<feature type="region of interest" description="Disordered" evidence="1">
    <location>
        <begin position="600"/>
        <end position="622"/>
    </location>
</feature>
<dbReference type="AlphaFoldDB" id="A0A8B7NMZ6"/>
<dbReference type="OrthoDB" id="2213137at2759"/>
<keyword evidence="3" id="KW-1185">Reference proteome</keyword>
<feature type="transmembrane region" description="Helical" evidence="2">
    <location>
        <begin position="828"/>
        <end position="852"/>
    </location>
</feature>
<reference evidence="4" key="1">
    <citation type="submission" date="2025-08" db="UniProtKB">
        <authorList>
            <consortium name="RefSeq"/>
        </authorList>
    </citation>
    <scope>IDENTIFICATION</scope>
    <source>
        <tissue evidence="4">Whole organism</tissue>
    </source>
</reference>
<feature type="transmembrane region" description="Helical" evidence="2">
    <location>
        <begin position="803"/>
        <end position="822"/>
    </location>
</feature>
<keyword evidence="2" id="KW-0472">Membrane</keyword>
<dbReference type="Gene3D" id="1.20.1250.20">
    <property type="entry name" value="MFS general substrate transporter like domains"/>
    <property type="match status" value="2"/>
</dbReference>
<feature type="transmembrane region" description="Helical" evidence="2">
    <location>
        <begin position="363"/>
        <end position="381"/>
    </location>
</feature>
<feature type="region of interest" description="Disordered" evidence="1">
    <location>
        <begin position="1"/>
        <end position="45"/>
    </location>
</feature>
<dbReference type="InterPro" id="IPR011701">
    <property type="entry name" value="MFS"/>
</dbReference>
<accession>A0A8B7NMZ6</accession>
<feature type="transmembrane region" description="Helical" evidence="2">
    <location>
        <begin position="864"/>
        <end position="882"/>
    </location>
</feature>
<feature type="transmembrane region" description="Helical" evidence="2">
    <location>
        <begin position="738"/>
        <end position="761"/>
    </location>
</feature>
<dbReference type="InterPro" id="IPR036259">
    <property type="entry name" value="MFS_trans_sf"/>
</dbReference>
<proteinExistence type="predicted"/>
<protein>
    <submittedName>
        <fullName evidence="4">Uncharacterized protein LOC108671960</fullName>
    </submittedName>
</protein>
<organism evidence="3 4">
    <name type="scientific">Hyalella azteca</name>
    <name type="common">Amphipod</name>
    <dbReference type="NCBI Taxonomy" id="294128"/>
    <lineage>
        <taxon>Eukaryota</taxon>
        <taxon>Metazoa</taxon>
        <taxon>Ecdysozoa</taxon>
        <taxon>Arthropoda</taxon>
        <taxon>Crustacea</taxon>
        <taxon>Multicrustacea</taxon>
        <taxon>Malacostraca</taxon>
        <taxon>Eumalacostraca</taxon>
        <taxon>Peracarida</taxon>
        <taxon>Amphipoda</taxon>
        <taxon>Senticaudata</taxon>
        <taxon>Talitrida</taxon>
        <taxon>Talitroidea</taxon>
        <taxon>Hyalellidae</taxon>
        <taxon>Hyalella</taxon>
    </lineage>
</organism>
<dbReference type="InterPro" id="IPR050327">
    <property type="entry name" value="Proton-linked_MCT"/>
</dbReference>